<evidence type="ECO:0000313" key="1">
    <source>
        <dbReference type="EMBL" id="CAK9321351.1"/>
    </source>
</evidence>
<dbReference type="PANTHER" id="PTHR34996">
    <property type="entry name" value="OS06G0327400 PROTEIN"/>
    <property type="match status" value="1"/>
</dbReference>
<accession>A0ABP0YQM3</accession>
<keyword evidence="2" id="KW-1185">Reference proteome</keyword>
<gene>
    <name evidence="1" type="ORF">CITCOLO1_LOCUS13421</name>
</gene>
<dbReference type="EMBL" id="OZ021739">
    <property type="protein sequence ID" value="CAK9321351.1"/>
    <property type="molecule type" value="Genomic_DNA"/>
</dbReference>
<protein>
    <submittedName>
        <fullName evidence="1">Uncharacterized protein</fullName>
    </submittedName>
</protein>
<sequence length="119" mass="13550">MDPHPITYERIRRRRRRGSCRGFRLSSRRLSVWKLRAKLGRVLRRILNSWRRSIVEIKKGGRSKGCSSSAAAQPRCECRLSSFRRSNSFYAEAIADCLDFIKTSSSSSTSTSTSTSTSL</sequence>
<dbReference type="Proteomes" id="UP001642487">
    <property type="component" value="Chromosome 5"/>
</dbReference>
<proteinExistence type="predicted"/>
<name>A0ABP0YQM3_9ROSI</name>
<reference evidence="1 2" key="1">
    <citation type="submission" date="2024-03" db="EMBL/GenBank/DDBJ databases">
        <authorList>
            <person name="Gkanogiannis A."/>
            <person name="Becerra Lopez-Lavalle L."/>
        </authorList>
    </citation>
    <scope>NUCLEOTIDE SEQUENCE [LARGE SCALE GENOMIC DNA]</scope>
</reference>
<evidence type="ECO:0000313" key="2">
    <source>
        <dbReference type="Proteomes" id="UP001642487"/>
    </source>
</evidence>
<organism evidence="1 2">
    <name type="scientific">Citrullus colocynthis</name>
    <name type="common">colocynth</name>
    <dbReference type="NCBI Taxonomy" id="252529"/>
    <lineage>
        <taxon>Eukaryota</taxon>
        <taxon>Viridiplantae</taxon>
        <taxon>Streptophyta</taxon>
        <taxon>Embryophyta</taxon>
        <taxon>Tracheophyta</taxon>
        <taxon>Spermatophyta</taxon>
        <taxon>Magnoliopsida</taxon>
        <taxon>eudicotyledons</taxon>
        <taxon>Gunneridae</taxon>
        <taxon>Pentapetalae</taxon>
        <taxon>rosids</taxon>
        <taxon>fabids</taxon>
        <taxon>Cucurbitales</taxon>
        <taxon>Cucurbitaceae</taxon>
        <taxon>Benincaseae</taxon>
        <taxon>Citrullus</taxon>
    </lineage>
</organism>
<dbReference type="PANTHER" id="PTHR34996:SF3">
    <property type="entry name" value="OS06G0327400 PROTEIN"/>
    <property type="match status" value="1"/>
</dbReference>